<dbReference type="RefSeq" id="WP_380077444.1">
    <property type="nucleotide sequence ID" value="NZ_JBHRZF010000114.1"/>
</dbReference>
<keyword evidence="1" id="KW-0472">Membrane</keyword>
<sequence>MLERQGRPLLWWQTILFTVVLGEAISGLLFYGGYGARVENTAPPGAWILFGLVASGIAMGLKDVLTTLAERNKSEVVVVPPTTPDLPLPGVDGVVAAPEGSRPLVGRHGLVDGLPVQDAPDATGAFPAAELISN</sequence>
<evidence type="ECO:0000256" key="1">
    <source>
        <dbReference type="SAM" id="Phobius"/>
    </source>
</evidence>
<protein>
    <recommendedName>
        <fullName evidence="4">AtpZ/AtpI family protein</fullName>
    </recommendedName>
</protein>
<evidence type="ECO:0000313" key="2">
    <source>
        <dbReference type="EMBL" id="MFC3860990.1"/>
    </source>
</evidence>
<dbReference type="EMBL" id="JBHRZF010000114">
    <property type="protein sequence ID" value="MFC3860990.1"/>
    <property type="molecule type" value="Genomic_DNA"/>
</dbReference>
<accession>A0ABV8A6Y9</accession>
<dbReference type="Proteomes" id="UP001595748">
    <property type="component" value="Unassembled WGS sequence"/>
</dbReference>
<comment type="caution">
    <text evidence="2">The sequence shown here is derived from an EMBL/GenBank/DDBJ whole genome shotgun (WGS) entry which is preliminary data.</text>
</comment>
<reference evidence="3" key="1">
    <citation type="journal article" date="2019" name="Int. J. Syst. Evol. Microbiol.">
        <title>The Global Catalogue of Microorganisms (GCM) 10K type strain sequencing project: providing services to taxonomists for standard genome sequencing and annotation.</title>
        <authorList>
            <consortium name="The Broad Institute Genomics Platform"/>
            <consortium name="The Broad Institute Genome Sequencing Center for Infectious Disease"/>
            <person name="Wu L."/>
            <person name="Ma J."/>
        </authorList>
    </citation>
    <scope>NUCLEOTIDE SEQUENCE [LARGE SCALE GENOMIC DNA]</scope>
    <source>
        <strain evidence="3">CCTCC AB 2013263</strain>
    </source>
</reference>
<keyword evidence="1" id="KW-0812">Transmembrane</keyword>
<evidence type="ECO:0008006" key="4">
    <source>
        <dbReference type="Google" id="ProtNLM"/>
    </source>
</evidence>
<name>A0ABV8A6Y9_9DEIO</name>
<keyword evidence="3" id="KW-1185">Reference proteome</keyword>
<proteinExistence type="predicted"/>
<evidence type="ECO:0000313" key="3">
    <source>
        <dbReference type="Proteomes" id="UP001595748"/>
    </source>
</evidence>
<gene>
    <name evidence="2" type="ORF">ACFOPQ_09480</name>
</gene>
<organism evidence="2 3">
    <name type="scientific">Deinococcus antarcticus</name>
    <dbReference type="NCBI Taxonomy" id="1298767"/>
    <lineage>
        <taxon>Bacteria</taxon>
        <taxon>Thermotogati</taxon>
        <taxon>Deinococcota</taxon>
        <taxon>Deinococci</taxon>
        <taxon>Deinococcales</taxon>
        <taxon>Deinococcaceae</taxon>
        <taxon>Deinococcus</taxon>
    </lineage>
</organism>
<feature type="transmembrane region" description="Helical" evidence="1">
    <location>
        <begin position="9"/>
        <end position="34"/>
    </location>
</feature>
<feature type="transmembrane region" description="Helical" evidence="1">
    <location>
        <begin position="46"/>
        <end position="65"/>
    </location>
</feature>
<keyword evidence="1" id="KW-1133">Transmembrane helix</keyword>